<reference evidence="9" key="1">
    <citation type="journal article" date="2016" name="Genome Announc.">
        <title>Draft genome sequences of fungus Aspergillus calidoustus.</title>
        <authorList>
            <person name="Horn F."/>
            <person name="Linde J."/>
            <person name="Mattern D.J."/>
            <person name="Walther G."/>
            <person name="Guthke R."/>
            <person name="Scherlach K."/>
            <person name="Martin K."/>
            <person name="Brakhage A.A."/>
            <person name="Petzke L."/>
            <person name="Valiante V."/>
        </authorList>
    </citation>
    <scope>NUCLEOTIDE SEQUENCE [LARGE SCALE GENOMIC DNA]</scope>
    <source>
        <strain evidence="9">SF006504</strain>
    </source>
</reference>
<dbReference type="GO" id="GO:0003735">
    <property type="term" value="F:structural constituent of ribosome"/>
    <property type="evidence" value="ECO:0007669"/>
    <property type="project" value="InterPro"/>
</dbReference>
<dbReference type="Proteomes" id="UP000054771">
    <property type="component" value="Unassembled WGS sequence"/>
</dbReference>
<dbReference type="EMBL" id="CDMC01000005">
    <property type="protein sequence ID" value="CEL05335.1"/>
    <property type="molecule type" value="Genomic_DNA"/>
</dbReference>
<feature type="chain" id="PRO_5006857484" description="Large ribosomal subunit protein bL28m" evidence="7">
    <location>
        <begin position="24"/>
        <end position="204"/>
    </location>
</feature>
<proteinExistence type="inferred from homology"/>
<dbReference type="InterPro" id="IPR026569">
    <property type="entry name" value="Ribosomal_bL28"/>
</dbReference>
<evidence type="ECO:0000256" key="1">
    <source>
        <dbReference type="ARBA" id="ARBA00008760"/>
    </source>
</evidence>
<keyword evidence="9" id="KW-1185">Reference proteome</keyword>
<dbReference type="InterPro" id="IPR034704">
    <property type="entry name" value="Ribosomal_bL28/bL31-like_sf"/>
</dbReference>
<organism evidence="8 9">
    <name type="scientific">Aspergillus calidoustus</name>
    <dbReference type="NCBI Taxonomy" id="454130"/>
    <lineage>
        <taxon>Eukaryota</taxon>
        <taxon>Fungi</taxon>
        <taxon>Dikarya</taxon>
        <taxon>Ascomycota</taxon>
        <taxon>Pezizomycotina</taxon>
        <taxon>Eurotiomycetes</taxon>
        <taxon>Eurotiomycetidae</taxon>
        <taxon>Eurotiales</taxon>
        <taxon>Aspergillaceae</taxon>
        <taxon>Aspergillus</taxon>
        <taxon>Aspergillus subgen. Nidulantes</taxon>
    </lineage>
</organism>
<evidence type="ECO:0000256" key="7">
    <source>
        <dbReference type="SAM" id="SignalP"/>
    </source>
</evidence>
<dbReference type="PANTHER" id="PTHR13528:SF2">
    <property type="entry name" value="LARGE RIBOSOMAL SUBUNIT PROTEIN BL28M"/>
    <property type="match status" value="1"/>
</dbReference>
<evidence type="ECO:0000256" key="5">
    <source>
        <dbReference type="ARBA" id="ARBA00037226"/>
    </source>
</evidence>
<evidence type="ECO:0000256" key="4">
    <source>
        <dbReference type="ARBA" id="ARBA00035269"/>
    </source>
</evidence>
<evidence type="ECO:0000256" key="3">
    <source>
        <dbReference type="ARBA" id="ARBA00023274"/>
    </source>
</evidence>
<protein>
    <recommendedName>
        <fullName evidence="4">Large ribosomal subunit protein bL28m</fullName>
    </recommendedName>
</protein>
<evidence type="ECO:0000313" key="8">
    <source>
        <dbReference type="EMBL" id="CEL05335.1"/>
    </source>
</evidence>
<feature type="compositionally biased region" description="Polar residues" evidence="6">
    <location>
        <begin position="187"/>
        <end position="204"/>
    </location>
</feature>
<dbReference type="OrthoDB" id="361870at2759"/>
<accession>A0A0U5G2B8</accession>
<dbReference type="InterPro" id="IPR037147">
    <property type="entry name" value="Ribosomal_bL28_sf"/>
</dbReference>
<dbReference type="OMA" id="WELRWKV"/>
<feature type="signal peptide" evidence="7">
    <location>
        <begin position="1"/>
        <end position="23"/>
    </location>
</feature>
<evidence type="ECO:0000256" key="6">
    <source>
        <dbReference type="SAM" id="MobiDB-lite"/>
    </source>
</evidence>
<keyword evidence="3" id="KW-0687">Ribonucleoprotein</keyword>
<feature type="region of interest" description="Disordered" evidence="6">
    <location>
        <begin position="183"/>
        <end position="204"/>
    </location>
</feature>
<sequence length="204" mass="23829">MLRRPFFLFAAFQSLSLTASKRAFSTTQPAQKIKPLPDHIPPYPYKPNYTYRQSNTGLYGGATIQYGNKISQGRNEGKTRRFWKPNVRRKKLYSKALDEHLYVKVTRKAIRTIQKAGSLDQYVLGDSPGRVKALGLYGWKLRYRVMQTERIQKKLNTERERLGLPERPSFNEWLQTNQAAIRKSAEKQSNIRQKTKPTYNPKNY</sequence>
<dbReference type="STRING" id="454130.A0A0U5G2B8"/>
<dbReference type="AlphaFoldDB" id="A0A0U5G2B8"/>
<dbReference type="GO" id="GO:0005762">
    <property type="term" value="C:mitochondrial large ribosomal subunit"/>
    <property type="evidence" value="ECO:0007669"/>
    <property type="project" value="TreeGrafter"/>
</dbReference>
<evidence type="ECO:0000313" key="9">
    <source>
        <dbReference type="Proteomes" id="UP000054771"/>
    </source>
</evidence>
<dbReference type="Pfam" id="PF00830">
    <property type="entry name" value="Ribosomal_L28"/>
    <property type="match status" value="1"/>
</dbReference>
<gene>
    <name evidence="8" type="ORF">ASPCAL06453</name>
</gene>
<keyword evidence="2" id="KW-0689">Ribosomal protein</keyword>
<dbReference type="FunFam" id="2.30.170.40:FF:000003">
    <property type="entry name" value="54S ribosomal protein L24"/>
    <property type="match status" value="1"/>
</dbReference>
<keyword evidence="7" id="KW-0732">Signal</keyword>
<comment type="similarity">
    <text evidence="1">Belongs to the bacterial ribosomal protein bL28 family.</text>
</comment>
<dbReference type="Gene3D" id="2.30.170.40">
    <property type="entry name" value="Ribosomal protein L28/L24"/>
    <property type="match status" value="1"/>
</dbReference>
<evidence type="ECO:0000256" key="2">
    <source>
        <dbReference type="ARBA" id="ARBA00022980"/>
    </source>
</evidence>
<dbReference type="SUPFAM" id="SSF143800">
    <property type="entry name" value="L28p-like"/>
    <property type="match status" value="1"/>
</dbReference>
<name>A0A0U5G2B8_ASPCI</name>
<comment type="function">
    <text evidence="5">Component of the mitochondrial ribosome (mitoribosome), a dedicated translation machinery responsible for the synthesis of mitochondrial genome-encoded proteins, including at least some of the essential transmembrane subunits of the mitochondrial respiratory chain. The mitoribosomes are attached to the mitochondrial inner membrane and translation products are cotranslationally integrated into the membrane.</text>
</comment>
<dbReference type="PANTHER" id="PTHR13528">
    <property type="entry name" value="39S RIBOSOMAL PROTEIN L28, MITOCHONDRIAL"/>
    <property type="match status" value="1"/>
</dbReference>